<protein>
    <submittedName>
        <fullName evidence="2">Uncharacterized protein</fullName>
    </submittedName>
</protein>
<evidence type="ECO:0000313" key="2">
    <source>
        <dbReference type="EMBL" id="MDQ0376704.1"/>
    </source>
</evidence>
<feature type="compositionally biased region" description="Basic residues" evidence="1">
    <location>
        <begin position="225"/>
        <end position="239"/>
    </location>
</feature>
<sequence>MLGPGRCGGGWRVAEGPDYRGRRVMLRPGGCGCGWCVAEGAVCPGGPIVLFPAKRGCGRCVRSGPGSPGHRVDGSTGEPARHERCRARFGSQGRGRTRCPPRRHPARRRERRSGRHPSADQHDPHHAAHPHDHHPSLAHNHDRERASTKSVDNSAACGQLHRDQGRRQLPVVNHTRPGRTLFARPVPTGRLRVYVHVSLPKRWPRERSTTAPGGPRGAIPEVRAPARHQGRRPPGRRRHEPASVPPAGTHNTEEVRIRPWPSSP</sequence>
<feature type="compositionally biased region" description="Basic residues" evidence="1">
    <location>
        <begin position="95"/>
        <end position="115"/>
    </location>
</feature>
<feature type="compositionally biased region" description="Basic and acidic residues" evidence="1">
    <location>
        <begin position="117"/>
        <end position="147"/>
    </location>
</feature>
<comment type="caution">
    <text evidence="2">The sequence shown here is derived from an EMBL/GenBank/DDBJ whole genome shotgun (WGS) entry which is preliminary data.</text>
</comment>
<evidence type="ECO:0000313" key="3">
    <source>
        <dbReference type="Proteomes" id="UP001229651"/>
    </source>
</evidence>
<name>A0ABU0ENF6_9PSEU</name>
<evidence type="ECO:0000256" key="1">
    <source>
        <dbReference type="SAM" id="MobiDB-lite"/>
    </source>
</evidence>
<accession>A0ABU0ENF6</accession>
<proteinExistence type="predicted"/>
<feature type="region of interest" description="Disordered" evidence="1">
    <location>
        <begin position="60"/>
        <end position="184"/>
    </location>
</feature>
<keyword evidence="3" id="KW-1185">Reference proteome</keyword>
<reference evidence="2 3" key="1">
    <citation type="submission" date="2023-07" db="EMBL/GenBank/DDBJ databases">
        <title>Sequencing the genomes of 1000 actinobacteria strains.</title>
        <authorList>
            <person name="Klenk H.-P."/>
        </authorList>
    </citation>
    <scope>NUCLEOTIDE SEQUENCE [LARGE SCALE GENOMIC DNA]</scope>
    <source>
        <strain evidence="2 3">DSM 45805</strain>
    </source>
</reference>
<dbReference type="EMBL" id="JAUSUT010000001">
    <property type="protein sequence ID" value="MDQ0376704.1"/>
    <property type="molecule type" value="Genomic_DNA"/>
</dbReference>
<dbReference type="Proteomes" id="UP001229651">
    <property type="component" value="Unassembled WGS sequence"/>
</dbReference>
<feature type="region of interest" description="Disordered" evidence="1">
    <location>
        <begin position="204"/>
        <end position="264"/>
    </location>
</feature>
<organism evidence="2 3">
    <name type="scientific">Amycolatopsis thermophila</name>
    <dbReference type="NCBI Taxonomy" id="206084"/>
    <lineage>
        <taxon>Bacteria</taxon>
        <taxon>Bacillati</taxon>
        <taxon>Actinomycetota</taxon>
        <taxon>Actinomycetes</taxon>
        <taxon>Pseudonocardiales</taxon>
        <taxon>Pseudonocardiaceae</taxon>
        <taxon>Amycolatopsis</taxon>
    </lineage>
</organism>
<gene>
    <name evidence="2" type="ORF">FB470_000698</name>
</gene>